<comment type="subcellular location">
    <subcellularLocation>
        <location evidence="2">Membrane</location>
    </subcellularLocation>
</comment>
<proteinExistence type="predicted"/>
<evidence type="ECO:0000256" key="11">
    <source>
        <dbReference type="SAM" id="Phobius"/>
    </source>
</evidence>
<dbReference type="PROSITE" id="PS50885">
    <property type="entry name" value="HAMP"/>
    <property type="match status" value="1"/>
</dbReference>
<evidence type="ECO:0000256" key="8">
    <source>
        <dbReference type="ARBA" id="ARBA00022989"/>
    </source>
</evidence>
<evidence type="ECO:0000259" key="13">
    <source>
        <dbReference type="PROSITE" id="PS50885"/>
    </source>
</evidence>
<dbReference type="SMART" id="SM00387">
    <property type="entry name" value="HATPase_c"/>
    <property type="match status" value="1"/>
</dbReference>
<reference evidence="14 15" key="1">
    <citation type="submission" date="2019-01" db="EMBL/GenBank/DDBJ databases">
        <authorList>
            <person name="Chen W.-M."/>
        </authorList>
    </citation>
    <scope>NUCLEOTIDE SEQUENCE [LARGE SCALE GENOMIC DNA]</scope>
    <source>
        <strain evidence="14 15">TER-1</strain>
    </source>
</reference>
<protein>
    <recommendedName>
        <fullName evidence="3">histidine kinase</fullName>
        <ecNumber evidence="3">2.7.13.3</ecNumber>
    </recommendedName>
</protein>
<dbReference type="AlphaFoldDB" id="A0A437P6H0"/>
<organism evidence="14 15">
    <name type="scientific">Methylobacterium oryzihabitans</name>
    <dbReference type="NCBI Taxonomy" id="2499852"/>
    <lineage>
        <taxon>Bacteria</taxon>
        <taxon>Pseudomonadati</taxon>
        <taxon>Pseudomonadota</taxon>
        <taxon>Alphaproteobacteria</taxon>
        <taxon>Hyphomicrobiales</taxon>
        <taxon>Methylobacteriaceae</taxon>
        <taxon>Methylobacterium</taxon>
    </lineage>
</organism>
<dbReference type="GO" id="GO:0005886">
    <property type="term" value="C:plasma membrane"/>
    <property type="evidence" value="ECO:0007669"/>
    <property type="project" value="TreeGrafter"/>
</dbReference>
<dbReference type="GO" id="GO:0000160">
    <property type="term" value="P:phosphorelay signal transduction system"/>
    <property type="evidence" value="ECO:0007669"/>
    <property type="project" value="UniProtKB-KW"/>
</dbReference>
<dbReference type="PRINTS" id="PR00344">
    <property type="entry name" value="BCTRLSENSOR"/>
</dbReference>
<dbReference type="Gene3D" id="3.30.565.10">
    <property type="entry name" value="Histidine kinase-like ATPase, C-terminal domain"/>
    <property type="match status" value="1"/>
</dbReference>
<evidence type="ECO:0000256" key="1">
    <source>
        <dbReference type="ARBA" id="ARBA00000085"/>
    </source>
</evidence>
<dbReference type="Pfam" id="PF02518">
    <property type="entry name" value="HATPase_c"/>
    <property type="match status" value="1"/>
</dbReference>
<keyword evidence="7 14" id="KW-0418">Kinase</keyword>
<dbReference type="Gene3D" id="1.10.287.130">
    <property type="match status" value="1"/>
</dbReference>
<evidence type="ECO:0000313" key="15">
    <source>
        <dbReference type="Proteomes" id="UP000286997"/>
    </source>
</evidence>
<feature type="domain" description="HAMP" evidence="13">
    <location>
        <begin position="192"/>
        <end position="243"/>
    </location>
</feature>
<dbReference type="OrthoDB" id="9809567at2"/>
<dbReference type="PROSITE" id="PS50109">
    <property type="entry name" value="HIS_KIN"/>
    <property type="match status" value="1"/>
</dbReference>
<dbReference type="InterPro" id="IPR005467">
    <property type="entry name" value="His_kinase_dom"/>
</dbReference>
<sequence length="449" mass="47191">MNPAGAPGSLQRRLLLAAGLFLGVAVVAAGLSIGFVLHRFVRGQLDGRLDDRLLSLVSDLRGGPGALSLGRDRDGPPFDRPGSGWYWQIRRGDAVLGSASLDGRRLAVPALPARRRDPDAPAPADGTGPWGEGLILRVLTVPGPAGGPPTVFAAAAPEAALRGPVWEALRTLALCLAVIGVFLFAGVMLQVRLGLRPLRGLRDQLARVRAGRLDRLPERQPAEIRPLVAEMNALLDQNAAQLEHARGHVANLAHGLKTPLATLAMALAEPGADRDGSLAPLVEGMDRRIRHHLRRARAAALGGPARSRADLAAHVADLRLALTRIHAGREIAVATAIPDGLGVACDPQDLDEMLGNLVDNACRWCRGRVAVSARREGAQVVVRVEDDGPGLDAAAREAVLQRGRRLDESRPGHGFGLPIALELAELYGGSLALETSGLGGLAVRLALPA</sequence>
<gene>
    <name evidence="14" type="ORF">EOE48_13300</name>
</gene>
<dbReference type="RefSeq" id="WP_127729740.1">
    <property type="nucleotide sequence ID" value="NZ_SACP01000011.1"/>
</dbReference>
<dbReference type="EC" id="2.7.13.3" evidence="3"/>
<dbReference type="SUPFAM" id="SSF55874">
    <property type="entry name" value="ATPase domain of HSP90 chaperone/DNA topoisomerase II/histidine kinase"/>
    <property type="match status" value="1"/>
</dbReference>
<feature type="transmembrane region" description="Helical" evidence="11">
    <location>
        <begin position="14"/>
        <end position="37"/>
    </location>
</feature>
<keyword evidence="15" id="KW-1185">Reference proteome</keyword>
<dbReference type="PANTHER" id="PTHR45436:SF5">
    <property type="entry name" value="SENSOR HISTIDINE KINASE TRCS"/>
    <property type="match status" value="1"/>
</dbReference>
<dbReference type="InterPro" id="IPR003594">
    <property type="entry name" value="HATPase_dom"/>
</dbReference>
<evidence type="ECO:0000259" key="12">
    <source>
        <dbReference type="PROSITE" id="PS50109"/>
    </source>
</evidence>
<feature type="domain" description="Histidine kinase" evidence="12">
    <location>
        <begin position="251"/>
        <end position="449"/>
    </location>
</feature>
<dbReference type="InterPro" id="IPR004358">
    <property type="entry name" value="Sig_transdc_His_kin-like_C"/>
</dbReference>
<accession>A0A437P6H0</accession>
<evidence type="ECO:0000313" key="14">
    <source>
        <dbReference type="EMBL" id="RVU17847.1"/>
    </source>
</evidence>
<dbReference type="EMBL" id="SACP01000011">
    <property type="protein sequence ID" value="RVU17847.1"/>
    <property type="molecule type" value="Genomic_DNA"/>
</dbReference>
<evidence type="ECO:0000256" key="4">
    <source>
        <dbReference type="ARBA" id="ARBA00022553"/>
    </source>
</evidence>
<dbReference type="Proteomes" id="UP000286997">
    <property type="component" value="Unassembled WGS sequence"/>
</dbReference>
<evidence type="ECO:0000256" key="7">
    <source>
        <dbReference type="ARBA" id="ARBA00022777"/>
    </source>
</evidence>
<keyword evidence="10 11" id="KW-0472">Membrane</keyword>
<keyword evidence="6 11" id="KW-0812">Transmembrane</keyword>
<feature type="transmembrane region" description="Helical" evidence="11">
    <location>
        <begin position="171"/>
        <end position="189"/>
    </location>
</feature>
<dbReference type="InterPro" id="IPR036890">
    <property type="entry name" value="HATPase_C_sf"/>
</dbReference>
<evidence type="ECO:0000256" key="5">
    <source>
        <dbReference type="ARBA" id="ARBA00022679"/>
    </source>
</evidence>
<dbReference type="InterPro" id="IPR003660">
    <property type="entry name" value="HAMP_dom"/>
</dbReference>
<keyword evidence="5" id="KW-0808">Transferase</keyword>
<evidence type="ECO:0000256" key="3">
    <source>
        <dbReference type="ARBA" id="ARBA00012438"/>
    </source>
</evidence>
<dbReference type="InterPro" id="IPR050428">
    <property type="entry name" value="TCS_sensor_his_kinase"/>
</dbReference>
<keyword evidence="4" id="KW-0597">Phosphoprotein</keyword>
<evidence type="ECO:0000256" key="10">
    <source>
        <dbReference type="ARBA" id="ARBA00023136"/>
    </source>
</evidence>
<evidence type="ECO:0000256" key="9">
    <source>
        <dbReference type="ARBA" id="ARBA00023012"/>
    </source>
</evidence>
<evidence type="ECO:0000256" key="6">
    <source>
        <dbReference type="ARBA" id="ARBA00022692"/>
    </source>
</evidence>
<keyword evidence="9" id="KW-0902">Two-component regulatory system</keyword>
<dbReference type="GO" id="GO:0004673">
    <property type="term" value="F:protein histidine kinase activity"/>
    <property type="evidence" value="ECO:0007669"/>
    <property type="project" value="UniProtKB-EC"/>
</dbReference>
<comment type="caution">
    <text evidence="14">The sequence shown here is derived from an EMBL/GenBank/DDBJ whole genome shotgun (WGS) entry which is preliminary data.</text>
</comment>
<keyword evidence="8 11" id="KW-1133">Transmembrane helix</keyword>
<name>A0A437P6H0_9HYPH</name>
<evidence type="ECO:0000256" key="2">
    <source>
        <dbReference type="ARBA" id="ARBA00004370"/>
    </source>
</evidence>
<comment type="catalytic activity">
    <reaction evidence="1">
        <text>ATP + protein L-histidine = ADP + protein N-phospho-L-histidine.</text>
        <dbReference type="EC" id="2.7.13.3"/>
    </reaction>
</comment>
<dbReference type="PANTHER" id="PTHR45436">
    <property type="entry name" value="SENSOR HISTIDINE KINASE YKOH"/>
    <property type="match status" value="1"/>
</dbReference>